<dbReference type="PANTHER" id="PTHR11002:SF79">
    <property type="entry name" value="CARBONIC ANHYDRASE 2"/>
    <property type="match status" value="1"/>
</dbReference>
<evidence type="ECO:0000313" key="3">
    <source>
        <dbReference type="Proteomes" id="UP001501682"/>
    </source>
</evidence>
<evidence type="ECO:0000313" key="2">
    <source>
        <dbReference type="EMBL" id="GAA4241962.1"/>
    </source>
</evidence>
<dbReference type="Gene3D" id="3.40.1050.10">
    <property type="entry name" value="Carbonic anhydrase"/>
    <property type="match status" value="1"/>
</dbReference>
<dbReference type="NCBIfam" id="NF011765">
    <property type="entry name" value="PRK15219.1"/>
    <property type="match status" value="1"/>
</dbReference>
<sequence length="209" mass="22989">MKAHTKETQATMTPEKSLQYLKEGNQRFQNNLKANRNLLEQVNDTSEGQFPFATILSCIDSRVSAELVFDQGLGDIFSVRIAGNIVNEDILGSMEFACKLAGTELIVVLGHTSCGAVKGACDHAEMGNLTKLVQKITPAVNAVTEPKDESLRTSKNLDFVDNVSHMNVQLMIDRIHAESPILTEMEKNGEIKIIGAMYDVNTGEVKFDE</sequence>
<dbReference type="Pfam" id="PF00484">
    <property type="entry name" value="Pro_CA"/>
    <property type="match status" value="1"/>
</dbReference>
<dbReference type="InterPro" id="IPR001765">
    <property type="entry name" value="Carbonic_anhydrase"/>
</dbReference>
<dbReference type="SUPFAM" id="SSF53056">
    <property type="entry name" value="beta-carbonic anhydrase, cab"/>
    <property type="match status" value="1"/>
</dbReference>
<proteinExistence type="inferred from homology"/>
<reference evidence="3" key="1">
    <citation type="journal article" date="2019" name="Int. J. Syst. Evol. Microbiol.">
        <title>The Global Catalogue of Microorganisms (GCM) 10K type strain sequencing project: providing services to taxonomists for standard genome sequencing and annotation.</title>
        <authorList>
            <consortium name="The Broad Institute Genomics Platform"/>
            <consortium name="The Broad Institute Genome Sequencing Center for Infectious Disease"/>
            <person name="Wu L."/>
            <person name="Ma J."/>
        </authorList>
    </citation>
    <scope>NUCLEOTIDE SEQUENCE [LARGE SCALE GENOMIC DNA]</scope>
    <source>
        <strain evidence="3">JCM 17633</strain>
    </source>
</reference>
<name>A0ABP8CPV2_9FLAO</name>
<dbReference type="Proteomes" id="UP001501682">
    <property type="component" value="Unassembled WGS sequence"/>
</dbReference>
<gene>
    <name evidence="2" type="ORF">GCM10022292_10420</name>
</gene>
<dbReference type="EMBL" id="BAABCB010000007">
    <property type="protein sequence ID" value="GAA4241962.1"/>
    <property type="molecule type" value="Genomic_DNA"/>
</dbReference>
<protein>
    <submittedName>
        <fullName evidence="2">Carbonic anhydrase family protein</fullName>
    </submittedName>
</protein>
<dbReference type="InterPro" id="IPR036874">
    <property type="entry name" value="Carbonic_anhydrase_sf"/>
</dbReference>
<keyword evidence="3" id="KW-1185">Reference proteome</keyword>
<dbReference type="SMART" id="SM00947">
    <property type="entry name" value="Pro_CA"/>
    <property type="match status" value="1"/>
</dbReference>
<comment type="similarity">
    <text evidence="1">Belongs to the beta-class carbonic anhydrase family.</text>
</comment>
<dbReference type="PANTHER" id="PTHR11002">
    <property type="entry name" value="CARBONIC ANHYDRASE"/>
    <property type="match status" value="1"/>
</dbReference>
<organism evidence="2 3">
    <name type="scientific">Winogradskyella damuponensis</name>
    <dbReference type="NCBI Taxonomy" id="943939"/>
    <lineage>
        <taxon>Bacteria</taxon>
        <taxon>Pseudomonadati</taxon>
        <taxon>Bacteroidota</taxon>
        <taxon>Flavobacteriia</taxon>
        <taxon>Flavobacteriales</taxon>
        <taxon>Flavobacteriaceae</taxon>
        <taxon>Winogradskyella</taxon>
    </lineage>
</organism>
<comment type="caution">
    <text evidence="2">The sequence shown here is derived from an EMBL/GenBank/DDBJ whole genome shotgun (WGS) entry which is preliminary data.</text>
</comment>
<accession>A0ABP8CPV2</accession>
<evidence type="ECO:0000256" key="1">
    <source>
        <dbReference type="ARBA" id="ARBA00006217"/>
    </source>
</evidence>
<dbReference type="CDD" id="cd03378">
    <property type="entry name" value="beta_CA_cladeC"/>
    <property type="match status" value="1"/>
</dbReference>